<comment type="caution">
    <text evidence="1">The sequence shown here is derived from an EMBL/GenBank/DDBJ whole genome shotgun (WGS) entry which is preliminary data.</text>
</comment>
<reference evidence="1 2" key="1">
    <citation type="submission" date="2013-02" db="EMBL/GenBank/DDBJ databases">
        <title>The Genome Sequence of Acinetobacter sp. ANC 3862.</title>
        <authorList>
            <consortium name="The Broad Institute Genome Sequencing Platform"/>
            <consortium name="The Broad Institute Genome Sequencing Center for Infectious Disease"/>
            <person name="Cerqueira G."/>
            <person name="Feldgarden M."/>
            <person name="Courvalin P."/>
            <person name="Perichon B."/>
            <person name="Grillot-Courvalin C."/>
            <person name="Clermont D."/>
            <person name="Rocha E."/>
            <person name="Yoon E.-J."/>
            <person name="Nemec A."/>
            <person name="Walker B."/>
            <person name="Young S.K."/>
            <person name="Zeng Q."/>
            <person name="Gargeya S."/>
            <person name="Fitzgerald M."/>
            <person name="Haas B."/>
            <person name="Abouelleil A."/>
            <person name="Alvarado L."/>
            <person name="Arachchi H.M."/>
            <person name="Berlin A.M."/>
            <person name="Chapman S.B."/>
            <person name="Dewar J."/>
            <person name="Goldberg J."/>
            <person name="Griggs A."/>
            <person name="Gujja S."/>
            <person name="Hansen M."/>
            <person name="Howarth C."/>
            <person name="Imamovic A."/>
            <person name="Larimer J."/>
            <person name="McCowan C."/>
            <person name="Murphy C."/>
            <person name="Neiman D."/>
            <person name="Pearson M."/>
            <person name="Priest M."/>
            <person name="Roberts A."/>
            <person name="Saif S."/>
            <person name="Shea T."/>
            <person name="Sisk P."/>
            <person name="Sykes S."/>
            <person name="Wortman J."/>
            <person name="Nusbaum C."/>
            <person name="Birren B."/>
        </authorList>
    </citation>
    <scope>NUCLEOTIDE SEQUENCE [LARGE SCALE GENOMIC DNA]</scope>
    <source>
        <strain evidence="1 2">ANC 3862</strain>
    </source>
</reference>
<dbReference type="AlphaFoldDB" id="N9M267"/>
<sequence length="49" mass="5451">MMYPTLDVVDKAVEQVHDKMNLFESRISSYTSQLTTALNTMSNIVVGGD</sequence>
<dbReference type="PATRIC" id="fig|1217705.3.peg.1021"/>
<evidence type="ECO:0000313" key="2">
    <source>
        <dbReference type="Proteomes" id="UP000013248"/>
    </source>
</evidence>
<gene>
    <name evidence="1" type="ORF">F900_01064</name>
</gene>
<protein>
    <submittedName>
        <fullName evidence="1">Uncharacterized protein</fullName>
    </submittedName>
</protein>
<accession>N9M267</accession>
<dbReference type="RefSeq" id="WP_005215645.1">
    <property type="nucleotide sequence ID" value="NZ_KB850089.1"/>
</dbReference>
<dbReference type="STRING" id="1217705.F900_01064"/>
<dbReference type="EMBL" id="APRP01000014">
    <property type="protein sequence ID" value="ENX02618.1"/>
    <property type="molecule type" value="Genomic_DNA"/>
</dbReference>
<organism evidence="1 2">
    <name type="scientific">Acinetobacter modestus</name>
    <dbReference type="NCBI Taxonomy" id="1776740"/>
    <lineage>
        <taxon>Bacteria</taxon>
        <taxon>Pseudomonadati</taxon>
        <taxon>Pseudomonadota</taxon>
        <taxon>Gammaproteobacteria</taxon>
        <taxon>Moraxellales</taxon>
        <taxon>Moraxellaceae</taxon>
        <taxon>Acinetobacter</taxon>
    </lineage>
</organism>
<dbReference type="HOGENOM" id="CLU_3131234_0_0_6"/>
<evidence type="ECO:0000313" key="1">
    <source>
        <dbReference type="EMBL" id="ENX02618.1"/>
    </source>
</evidence>
<name>N9M267_9GAMM</name>
<proteinExistence type="predicted"/>
<dbReference type="Proteomes" id="UP000013248">
    <property type="component" value="Unassembled WGS sequence"/>
</dbReference>